<dbReference type="PANTHER" id="PTHR12128">
    <property type="entry name" value="DIHYDRODIPICOLINATE SYNTHASE"/>
    <property type="match status" value="1"/>
</dbReference>
<evidence type="ECO:0000256" key="1">
    <source>
        <dbReference type="ARBA" id="ARBA00007592"/>
    </source>
</evidence>
<accession>K2JN27</accession>
<dbReference type="eggNOG" id="COG0329">
    <property type="taxonomic scope" value="Bacteria"/>
</dbReference>
<organism evidence="6 7">
    <name type="scientific">Gallaecimonas xiamenensis 3-C-1</name>
    <dbReference type="NCBI Taxonomy" id="745411"/>
    <lineage>
        <taxon>Bacteria</taxon>
        <taxon>Pseudomonadati</taxon>
        <taxon>Pseudomonadota</taxon>
        <taxon>Gammaproteobacteria</taxon>
        <taxon>Enterobacterales</taxon>
        <taxon>Gallaecimonadaceae</taxon>
        <taxon>Gallaecimonas</taxon>
    </lineage>
</organism>
<dbReference type="OrthoDB" id="199953at2"/>
<proteinExistence type="inferred from homology"/>
<keyword evidence="7" id="KW-1185">Reference proteome</keyword>
<evidence type="ECO:0000256" key="2">
    <source>
        <dbReference type="ARBA" id="ARBA00023239"/>
    </source>
</evidence>
<protein>
    <submittedName>
        <fullName evidence="6">Dihydrodipicolinate synthetase</fullName>
    </submittedName>
</protein>
<dbReference type="InterPro" id="IPR002220">
    <property type="entry name" value="DapA-like"/>
</dbReference>
<evidence type="ECO:0000256" key="5">
    <source>
        <dbReference type="PIRSR" id="PIRSR001365-2"/>
    </source>
</evidence>
<dbReference type="AlphaFoldDB" id="K2JN27"/>
<dbReference type="SUPFAM" id="SSF51569">
    <property type="entry name" value="Aldolase"/>
    <property type="match status" value="1"/>
</dbReference>
<gene>
    <name evidence="6" type="ORF">B3C1_03605</name>
</gene>
<evidence type="ECO:0000313" key="7">
    <source>
        <dbReference type="Proteomes" id="UP000006755"/>
    </source>
</evidence>
<name>K2JN27_9GAMM</name>
<evidence type="ECO:0000256" key="3">
    <source>
        <dbReference type="PIRNR" id="PIRNR001365"/>
    </source>
</evidence>
<comment type="similarity">
    <text evidence="1 3">Belongs to the DapA family.</text>
</comment>
<dbReference type="GO" id="GO:0005829">
    <property type="term" value="C:cytosol"/>
    <property type="evidence" value="ECO:0007669"/>
    <property type="project" value="TreeGrafter"/>
</dbReference>
<dbReference type="RefSeq" id="WP_008482978.1">
    <property type="nucleotide sequence ID" value="NZ_AMRI01000004.1"/>
</dbReference>
<dbReference type="GO" id="GO:0008840">
    <property type="term" value="F:4-hydroxy-tetrahydrodipicolinate synthase activity"/>
    <property type="evidence" value="ECO:0007669"/>
    <property type="project" value="TreeGrafter"/>
</dbReference>
<dbReference type="CDD" id="cd00408">
    <property type="entry name" value="DHDPS-like"/>
    <property type="match status" value="1"/>
</dbReference>
<dbReference type="Proteomes" id="UP000006755">
    <property type="component" value="Unassembled WGS sequence"/>
</dbReference>
<comment type="caution">
    <text evidence="6">The sequence shown here is derived from an EMBL/GenBank/DDBJ whole genome shotgun (WGS) entry which is preliminary data.</text>
</comment>
<feature type="active site" description="Proton donor/acceptor" evidence="4">
    <location>
        <position position="130"/>
    </location>
</feature>
<keyword evidence="2 3" id="KW-0456">Lyase</keyword>
<reference evidence="6 7" key="1">
    <citation type="journal article" date="2012" name="J. Bacteriol.">
        <title>Genome Sequence of Gallaecimonas xiamenensis Type Strain 3-C-1.</title>
        <authorList>
            <person name="Lai Q."/>
            <person name="Wang L."/>
            <person name="Wang W."/>
            <person name="Shao Z."/>
        </authorList>
    </citation>
    <scope>NUCLEOTIDE SEQUENCE [LARGE SCALE GENOMIC DNA]</scope>
    <source>
        <strain evidence="6 7">3-C-1</strain>
    </source>
</reference>
<feature type="active site" description="Schiff-base intermediate with substrate" evidence="4">
    <location>
        <position position="158"/>
    </location>
</feature>
<dbReference type="STRING" id="745411.B3C1_03605"/>
<dbReference type="EMBL" id="AMRI01000004">
    <property type="protein sequence ID" value="EKE76648.1"/>
    <property type="molecule type" value="Genomic_DNA"/>
</dbReference>
<feature type="binding site" evidence="5">
    <location>
        <position position="43"/>
    </location>
    <ligand>
        <name>pyruvate</name>
        <dbReference type="ChEBI" id="CHEBI:15361"/>
    </ligand>
</feature>
<dbReference type="PIRSF" id="PIRSF001365">
    <property type="entry name" value="DHDPS"/>
    <property type="match status" value="1"/>
</dbReference>
<evidence type="ECO:0000313" key="6">
    <source>
        <dbReference type="EMBL" id="EKE76648.1"/>
    </source>
</evidence>
<dbReference type="PANTHER" id="PTHR12128:SF66">
    <property type="entry name" value="4-HYDROXY-2-OXOGLUTARATE ALDOLASE, MITOCHONDRIAL"/>
    <property type="match status" value="1"/>
</dbReference>
<dbReference type="Gene3D" id="3.20.20.70">
    <property type="entry name" value="Aldolase class I"/>
    <property type="match status" value="1"/>
</dbReference>
<sequence>MFGTLSAFPLTPYDDGLDAQAYAGLIARLAAARVDCIGALGSTGCAPYLSLKERQEAARIAVAESQGVPVMVGISALASRDVLTLAEGAQQAGAKALLLAPVSYQPLEEDEVFGLYQAVSQASSVPVCVYENPRTTQFTFSNTLRQQLAALPQVAAFKIPGLSADTLQALRPMLPPSIQLGVAGDGFAAAALGAGADHWHSVLAGLFPEACQRLVSAINQGTDPADLGALWALFSRYGSLKVMAAAASAMGLANNSLVPPLKPLVGEAQTEIKATLMTLNLLAIS</sequence>
<dbReference type="PATRIC" id="fig|745411.4.peg.711"/>
<evidence type="ECO:0000256" key="4">
    <source>
        <dbReference type="PIRSR" id="PIRSR001365-1"/>
    </source>
</evidence>
<dbReference type="SMART" id="SM01130">
    <property type="entry name" value="DHDPS"/>
    <property type="match status" value="1"/>
</dbReference>
<dbReference type="Pfam" id="PF00701">
    <property type="entry name" value="DHDPS"/>
    <property type="match status" value="1"/>
</dbReference>
<dbReference type="InterPro" id="IPR013785">
    <property type="entry name" value="Aldolase_TIM"/>
</dbReference>